<keyword evidence="3" id="KW-1185">Reference proteome</keyword>
<feature type="compositionally biased region" description="Basic and acidic residues" evidence="1">
    <location>
        <begin position="101"/>
        <end position="114"/>
    </location>
</feature>
<dbReference type="AlphaFoldDB" id="A0A2C6L5T4"/>
<evidence type="ECO:0000256" key="1">
    <source>
        <dbReference type="SAM" id="MobiDB-lite"/>
    </source>
</evidence>
<feature type="region of interest" description="Disordered" evidence="1">
    <location>
        <begin position="37"/>
        <end position="154"/>
    </location>
</feature>
<protein>
    <submittedName>
        <fullName evidence="2">Wd g-beta repeat-containing</fullName>
    </submittedName>
</protein>
<name>A0A2C6L5T4_9APIC</name>
<evidence type="ECO:0000313" key="2">
    <source>
        <dbReference type="EMBL" id="PHJ23529.1"/>
    </source>
</evidence>
<reference evidence="2 3" key="1">
    <citation type="journal article" date="2017" name="Int. J. Parasitol.">
        <title>The genome of the protozoan parasite Cystoisospora suis and a reverse vaccinology approach to identify vaccine candidates.</title>
        <authorList>
            <person name="Palmieri N."/>
            <person name="Shrestha A."/>
            <person name="Ruttkowski B."/>
            <person name="Beck T."/>
            <person name="Vogl C."/>
            <person name="Tomley F."/>
            <person name="Blake D.P."/>
            <person name="Joachim A."/>
        </authorList>
    </citation>
    <scope>NUCLEOTIDE SEQUENCE [LARGE SCALE GENOMIC DNA]</scope>
    <source>
        <strain evidence="2 3">Wien I</strain>
    </source>
</reference>
<accession>A0A2C6L5T4</accession>
<dbReference type="OrthoDB" id="333281at2759"/>
<dbReference type="RefSeq" id="XP_067925204.1">
    <property type="nucleotide sequence ID" value="XM_068062820.1"/>
</dbReference>
<proteinExistence type="predicted"/>
<feature type="non-terminal residue" evidence="2">
    <location>
        <position position="239"/>
    </location>
</feature>
<organism evidence="2 3">
    <name type="scientific">Cystoisospora suis</name>
    <dbReference type="NCBI Taxonomy" id="483139"/>
    <lineage>
        <taxon>Eukaryota</taxon>
        <taxon>Sar</taxon>
        <taxon>Alveolata</taxon>
        <taxon>Apicomplexa</taxon>
        <taxon>Conoidasida</taxon>
        <taxon>Coccidia</taxon>
        <taxon>Eucoccidiorida</taxon>
        <taxon>Eimeriorina</taxon>
        <taxon>Sarcocystidae</taxon>
        <taxon>Cystoisospora</taxon>
    </lineage>
</organism>
<evidence type="ECO:0000313" key="3">
    <source>
        <dbReference type="Proteomes" id="UP000221165"/>
    </source>
</evidence>
<gene>
    <name evidence="2" type="ORF">CSUI_002620</name>
</gene>
<comment type="caution">
    <text evidence="2">The sequence shown here is derived from an EMBL/GenBank/DDBJ whole genome shotgun (WGS) entry which is preliminary data.</text>
</comment>
<feature type="non-terminal residue" evidence="2">
    <location>
        <position position="1"/>
    </location>
</feature>
<dbReference type="GeneID" id="94426031"/>
<dbReference type="Proteomes" id="UP000221165">
    <property type="component" value="Unassembled WGS sequence"/>
</dbReference>
<dbReference type="EMBL" id="MIGC01001085">
    <property type="protein sequence ID" value="PHJ23529.1"/>
    <property type="molecule type" value="Genomic_DNA"/>
</dbReference>
<dbReference type="VEuPathDB" id="ToxoDB:CSUI_002620"/>
<sequence>VHIYSTRTYKLLRTLYGGSLRGYTCAAFRGIECFSSGGDAAPDIGEGGIRNGEEFRSPGKGGPTSREGASSAGDVRSDTLKAPDIASGDESFELADLQSEDGSRLGRGEGRRESAQQGVEGDGKKTGDGPTVPTQWTGGQPSNQDKGSPASAELSSAALKQSAADASQSNFNSSRTVILAAVGCEPDYYLTLWNVYQGTALLRFKASGQEVSTVGWYGSLEATLESAAPGPKKEREAGR</sequence>
<feature type="compositionally biased region" description="Polar residues" evidence="1">
    <location>
        <begin position="132"/>
        <end position="146"/>
    </location>
</feature>